<keyword evidence="3" id="KW-0175">Coiled coil</keyword>
<dbReference type="Proteomes" id="UP000245956">
    <property type="component" value="Unassembled WGS sequence"/>
</dbReference>
<evidence type="ECO:0000256" key="1">
    <source>
        <dbReference type="ARBA" id="ARBA00004496"/>
    </source>
</evidence>
<evidence type="ECO:0000256" key="2">
    <source>
        <dbReference type="ARBA" id="ARBA00022490"/>
    </source>
</evidence>
<dbReference type="Gene3D" id="1.10.287.1490">
    <property type="match status" value="1"/>
</dbReference>
<feature type="region of interest" description="Disordered" evidence="4">
    <location>
        <begin position="1004"/>
        <end position="1036"/>
    </location>
</feature>
<comment type="caution">
    <text evidence="7">The sequence shown here is derived from an EMBL/GenBank/DDBJ whole genome shotgun (WGS) entry which is preliminary data.</text>
</comment>
<dbReference type="Pfam" id="PF07989">
    <property type="entry name" value="Cnn_1N"/>
    <property type="match status" value="1"/>
</dbReference>
<dbReference type="PANTHER" id="PTHR45615:SF80">
    <property type="entry name" value="GRIP DOMAIN-CONTAINING PROTEIN"/>
    <property type="match status" value="1"/>
</dbReference>
<dbReference type="EMBL" id="LCWV01000006">
    <property type="protein sequence ID" value="PWI72332.1"/>
    <property type="molecule type" value="Genomic_DNA"/>
</dbReference>
<feature type="compositionally biased region" description="Polar residues" evidence="4">
    <location>
        <begin position="344"/>
        <end position="355"/>
    </location>
</feature>
<feature type="region of interest" description="Disordered" evidence="4">
    <location>
        <begin position="1619"/>
        <end position="1685"/>
    </location>
</feature>
<feature type="region of interest" description="Disordered" evidence="4">
    <location>
        <begin position="202"/>
        <end position="450"/>
    </location>
</feature>
<feature type="compositionally biased region" description="Polar residues" evidence="4">
    <location>
        <begin position="905"/>
        <end position="914"/>
    </location>
</feature>
<feature type="region of interest" description="Disordered" evidence="4">
    <location>
        <begin position="132"/>
        <end position="158"/>
    </location>
</feature>
<dbReference type="InterPro" id="IPR024545">
    <property type="entry name" value="Mto1-like_Mto2p-bd"/>
</dbReference>
<feature type="compositionally biased region" description="Low complexity" evidence="4">
    <location>
        <begin position="301"/>
        <end position="315"/>
    </location>
</feature>
<protein>
    <submittedName>
        <fullName evidence="7">Anucleate primary sterigmata protein B</fullName>
    </submittedName>
</protein>
<evidence type="ECO:0000259" key="6">
    <source>
        <dbReference type="Pfam" id="PF12808"/>
    </source>
</evidence>
<dbReference type="PANTHER" id="PTHR45615">
    <property type="entry name" value="MYOSIN HEAVY CHAIN, NON-MUSCLE"/>
    <property type="match status" value="1"/>
</dbReference>
<name>A0A2U3ECX4_PURLI</name>
<feature type="compositionally biased region" description="Polar residues" evidence="4">
    <location>
        <begin position="271"/>
        <end position="283"/>
    </location>
</feature>
<feature type="region of interest" description="Disordered" evidence="4">
    <location>
        <begin position="590"/>
        <end position="626"/>
    </location>
</feature>
<feature type="compositionally biased region" description="Low complexity" evidence="4">
    <location>
        <begin position="1668"/>
        <end position="1680"/>
    </location>
</feature>
<feature type="compositionally biased region" description="Low complexity" evidence="4">
    <location>
        <begin position="524"/>
        <end position="535"/>
    </location>
</feature>
<feature type="coiled-coil region" evidence="3">
    <location>
        <begin position="852"/>
        <end position="879"/>
    </location>
</feature>
<feature type="compositionally biased region" description="Basic and acidic residues" evidence="4">
    <location>
        <begin position="1652"/>
        <end position="1667"/>
    </location>
</feature>
<feature type="coiled-coil region" evidence="3">
    <location>
        <begin position="793"/>
        <end position="820"/>
    </location>
</feature>
<feature type="compositionally biased region" description="Basic and acidic residues" evidence="4">
    <location>
        <begin position="1729"/>
        <end position="1739"/>
    </location>
</feature>
<dbReference type="GO" id="GO:0005737">
    <property type="term" value="C:cytoplasm"/>
    <property type="evidence" value="ECO:0007669"/>
    <property type="project" value="UniProtKB-SubCell"/>
</dbReference>
<feature type="region of interest" description="Disordered" evidence="4">
    <location>
        <begin position="50"/>
        <end position="77"/>
    </location>
</feature>
<dbReference type="Pfam" id="PF12808">
    <property type="entry name" value="Mto2_bdg"/>
    <property type="match status" value="1"/>
</dbReference>
<proteinExistence type="predicted"/>
<feature type="region of interest" description="Disordered" evidence="4">
    <location>
        <begin position="1729"/>
        <end position="1766"/>
    </location>
</feature>
<evidence type="ECO:0000256" key="3">
    <source>
        <dbReference type="SAM" id="Coils"/>
    </source>
</evidence>
<feature type="coiled-coil region" evidence="3">
    <location>
        <begin position="1545"/>
        <end position="1618"/>
    </location>
</feature>
<feature type="compositionally biased region" description="Polar residues" evidence="4">
    <location>
        <begin position="205"/>
        <end position="228"/>
    </location>
</feature>
<evidence type="ECO:0000256" key="4">
    <source>
        <dbReference type="SAM" id="MobiDB-lite"/>
    </source>
</evidence>
<feature type="compositionally biased region" description="Basic and acidic residues" evidence="4">
    <location>
        <begin position="1749"/>
        <end position="1766"/>
    </location>
</feature>
<feature type="compositionally biased region" description="Low complexity" evidence="4">
    <location>
        <begin position="486"/>
        <end position="504"/>
    </location>
</feature>
<feature type="compositionally biased region" description="Basic and acidic residues" evidence="4">
    <location>
        <begin position="1004"/>
        <end position="1017"/>
    </location>
</feature>
<evidence type="ECO:0000313" key="7">
    <source>
        <dbReference type="EMBL" id="PWI72332.1"/>
    </source>
</evidence>
<feature type="compositionally biased region" description="Basic and acidic residues" evidence="4">
    <location>
        <begin position="755"/>
        <end position="764"/>
    </location>
</feature>
<sequence length="1766" mass="194359">MAKHAQSPTSTCTPGHGTWALPEWAFRHSHASEDLRCPLGWGLSLPSEVHSHVAPRCPGNPQPRAGGEGAHPTAETPPGLRAGWGWGACHPGPAPGRYLPADAPGAPGRDTSGGHLTYGLGMEPHGGADLMPGGHQLTSGAASRRRHGAAGRLPQPTKDEPTLLSIVRITARLPACPPPCLSVPVHVSTRFNNIHPLLGHRATQDRQTAASHHAQLQRTTPIATSLPTSPADHEPEPRASVLSAPSVDSVTVPGGPFTSRCAMADDETHSSHQPSLDPQSRPSTAMRVPDEPATAGTQPRDGAGAHADAPDPTTTNHDDSLLHPLPSNAGPGSQSAASPGATRAESSFIETTAIDQTRAPDETMTEEAVRRHLQDVESSFLPTLSPIATGSTNGGEGGVDDSFLFDSPDKAAARPLPQQQGDDDDHDDATAASNTTSNLETLDSSPTAAAAARTISRAVSMATNPQASAVAEDDSTTTSDRDNPFLSADDAASSLSQSVSGKLDAGSTPGNSLRVSKRPKYLRSRFGSQRSSTSSFVTNPDSHDGSDATVGHGLDYALHSGGAVPASGMPRGPSVGLPRSISFGSVASGVGTDDYDAPGHQLEPLAEIDSPPQTRHPDLMSTPKPSRENLNAAPTDTVIAQHVRNVHVPESLAKEYRFKNGLQTPRRPSALTASTGTVGRSGKNLTLKEQSSTIERLSKENFDLKLKVMFLSDRLDKLSEEGIKEMISENVSLKTSYAVLQRDNKMLRKRVKELERQAREEDNRPSTARSGTDSTDHTPRIDEEEAQEREVELLYLRERVEEYAAEIERLRNEGVHRENEKRKLAEFVKSMGDRPGESLGRQEEADVWKDLLEQETARREQADEDNGKLRDEVFRLRRELSAGQGTMHHTTNIYNITKKHRDPNASPTRPTSGLSGDVEESNANFSAATTLVEELRRESEQLRHENAELRREVGAQTSMLVSRNREKDRLYSEIEELKMAQRRTGGGSGGGGVAASTVDSILERSASRAGGGHERPSSRGSARTRHTFAEDEAEREELENKLAEVRDKLSEAKLQNQELQRELEACMQDFEAAVEDKRQVEETALTLQEDLENAMNDLVAIQAERDEALREQGDMEAEFEALRREAQDEIDALESEADQRNEDVERLQADLRDRTENFDALQEEMRKMSEALIGLEDDQDDKMRRVAQLEEELESSNKELEELEQKLIEANDKNQRLSVQQESSQGEIAFLREEQEADKIRIGDLEAALANAEQGLRDERDRAKELDGRLQQERVQREMVANREKEEVQQFVNELNREASTAKDEVRRLRKSLSSREVEATEWKERLIELENNLREALGDLNGTRSSLLKVWFRLFLDKLRGTTNRDKSIAKMQRELENTIRELDSTKASVNEKDRIIKQRDALLESHALESRKVAELLDKERVAHRNTKSQFDTFQKTHSHLSQTASTQDVRIAELESTRGQDRRRLAQLEQTAREQLQERNELLLTLWQRLSALCGREWLNNNALVDRQVVPSVEVIASRLPGFSKNLLAAIKAIEGMVGSLQTKIKAVERDLQREYQALENNLEVRVKKLDRLETMVRNSIASGSLGSHDAHGRMQRLEDAYRQLKVENATLRTAQDVRSRASQANTAADGTLAYAGGGSPSPAVPRGPGDRDRSRSSRQERSSRSAGSGRSGATSGIPRPATSAAYGAMDVALAGDADSGGGGGANNDNRWLFRLRDMEYKLKMEREGRNQDRQAARQRLGGLEMENRDLRERVRRTNSEAE</sequence>
<organism evidence="7 8">
    <name type="scientific">Purpureocillium lilacinum</name>
    <name type="common">Paecilomyces lilacinus</name>
    <dbReference type="NCBI Taxonomy" id="33203"/>
    <lineage>
        <taxon>Eukaryota</taxon>
        <taxon>Fungi</taxon>
        <taxon>Dikarya</taxon>
        <taxon>Ascomycota</taxon>
        <taxon>Pezizomycotina</taxon>
        <taxon>Sordariomycetes</taxon>
        <taxon>Hypocreomycetidae</taxon>
        <taxon>Hypocreales</taxon>
        <taxon>Ophiocordycipitaceae</taxon>
        <taxon>Purpureocillium</taxon>
    </lineage>
</organism>
<feature type="compositionally biased region" description="Polar residues" evidence="4">
    <location>
        <begin position="376"/>
        <end position="391"/>
    </location>
</feature>
<feature type="domain" description="Mto1-like Mto2p-binding" evidence="6">
    <location>
        <begin position="1714"/>
        <end position="1760"/>
    </location>
</feature>
<feature type="compositionally biased region" description="Polar residues" evidence="4">
    <location>
        <begin position="671"/>
        <end position="683"/>
    </location>
</feature>
<comment type="subcellular location">
    <subcellularLocation>
        <location evidence="1">Cytoplasm</location>
    </subcellularLocation>
</comment>
<evidence type="ECO:0000259" key="5">
    <source>
        <dbReference type="Pfam" id="PF07989"/>
    </source>
</evidence>
<evidence type="ECO:0000313" key="8">
    <source>
        <dbReference type="Proteomes" id="UP000245956"/>
    </source>
</evidence>
<gene>
    <name evidence="7" type="ORF">PCL_10955</name>
</gene>
<dbReference type="GO" id="GO:0005815">
    <property type="term" value="C:microtubule organizing center"/>
    <property type="evidence" value="ECO:0007669"/>
    <property type="project" value="InterPro"/>
</dbReference>
<dbReference type="InterPro" id="IPR012943">
    <property type="entry name" value="Cnn_1N"/>
</dbReference>
<feature type="region of interest" description="Disordered" evidence="4">
    <location>
        <begin position="755"/>
        <end position="787"/>
    </location>
</feature>
<keyword evidence="2" id="KW-0963">Cytoplasm</keyword>
<reference evidence="7 8" key="1">
    <citation type="journal article" date="2016" name="Front. Microbiol.">
        <title>Genome and transcriptome sequences reveal the specific parasitism of the nematophagous Purpureocillium lilacinum 36-1.</title>
        <authorList>
            <person name="Xie J."/>
            <person name="Li S."/>
            <person name="Mo C."/>
            <person name="Xiao X."/>
            <person name="Peng D."/>
            <person name="Wang G."/>
            <person name="Xiao Y."/>
        </authorList>
    </citation>
    <scope>NUCLEOTIDE SEQUENCE [LARGE SCALE GENOMIC DNA]</scope>
    <source>
        <strain evidence="7 8">36-1</strain>
    </source>
</reference>
<feature type="domain" description="Centrosomin N-terminal motif 1" evidence="5">
    <location>
        <begin position="686"/>
        <end position="757"/>
    </location>
</feature>
<feature type="region of interest" description="Disordered" evidence="4">
    <location>
        <begin position="462"/>
        <end position="553"/>
    </location>
</feature>
<feature type="region of interest" description="Disordered" evidence="4">
    <location>
        <begin position="897"/>
        <end position="924"/>
    </location>
</feature>
<accession>A0A2U3ECX4</accession>
<feature type="region of interest" description="Disordered" evidence="4">
    <location>
        <begin position="664"/>
        <end position="683"/>
    </location>
</feature>
<feature type="coiled-coil region" evidence="3">
    <location>
        <begin position="1454"/>
        <end position="1488"/>
    </location>
</feature>